<dbReference type="InterPro" id="IPR036388">
    <property type="entry name" value="WH-like_DNA-bd_sf"/>
</dbReference>
<protein>
    <submittedName>
        <fullName evidence="6">LysR family transcriptional regulator</fullName>
    </submittedName>
</protein>
<keyword evidence="2" id="KW-0805">Transcription regulation</keyword>
<dbReference type="Pfam" id="PF00126">
    <property type="entry name" value="HTH_1"/>
    <property type="match status" value="1"/>
</dbReference>
<sequence length="305" mass="34215">MSTIPVSEKICSLSKIDLNLLTLFCLIYSVGSISKVADMLDISPSAVSQSLRKLREMMGDNLFVRSGNMLLPTVFSDELYDNTVPIIDKLSTLLPGSTPSPKKRVTLYTESFVSPLVVPELTEKLLETNSDISLLHRTADLNEQKITELLNMRQADVVFSTLSVENSNISCQKVCKVNLVLVAAQDNSLYGNVIDEESFRNASLVGYNTKNEKIIYYRSIVDKKFRSSDRCLLTTSFASILIIIARTQCLGIIPERAFATYSEMYKLRRIDTPFPLPQFSIYSSYRKESNTLLSSVLDDLLLQTT</sequence>
<accession>A0A7T0H0C3</accession>
<keyword evidence="3" id="KW-0238">DNA-binding</keyword>
<feature type="domain" description="HTH lysR-type" evidence="5">
    <location>
        <begin position="16"/>
        <end position="73"/>
    </location>
</feature>
<dbReference type="InterPro" id="IPR000847">
    <property type="entry name" value="LysR_HTH_N"/>
</dbReference>
<dbReference type="PANTHER" id="PTHR30118:SF14">
    <property type="entry name" value="LYSR FAMILY TRANSCRIPTIONAL REGULATOR"/>
    <property type="match status" value="1"/>
</dbReference>
<evidence type="ECO:0000256" key="3">
    <source>
        <dbReference type="ARBA" id="ARBA00023125"/>
    </source>
</evidence>
<organism evidence="6">
    <name type="scientific">Enterobacter mori</name>
    <dbReference type="NCBI Taxonomy" id="539813"/>
    <lineage>
        <taxon>Bacteria</taxon>
        <taxon>Pseudomonadati</taxon>
        <taxon>Pseudomonadota</taxon>
        <taxon>Gammaproteobacteria</taxon>
        <taxon>Enterobacterales</taxon>
        <taxon>Enterobacteriaceae</taxon>
        <taxon>Enterobacter</taxon>
    </lineage>
</organism>
<dbReference type="InterPro" id="IPR036390">
    <property type="entry name" value="WH_DNA-bd_sf"/>
</dbReference>
<dbReference type="InterPro" id="IPR005119">
    <property type="entry name" value="LysR_subst-bd"/>
</dbReference>
<proteinExistence type="inferred from homology"/>
<dbReference type="Gene3D" id="3.40.190.10">
    <property type="entry name" value="Periplasmic binding protein-like II"/>
    <property type="match status" value="2"/>
</dbReference>
<dbReference type="SUPFAM" id="SSF53850">
    <property type="entry name" value="Periplasmic binding protein-like II"/>
    <property type="match status" value="1"/>
</dbReference>
<reference evidence="6" key="1">
    <citation type="submission" date="2020-09" db="EMBL/GenBank/DDBJ databases">
        <title>First Report of a novel Colistin-Resistant species of Enterobacter cloacae complex Producing MCR-5 isolated from hospital sewage water.</title>
        <authorList>
            <person name="Zhou K."/>
        </authorList>
    </citation>
    <scope>NUCLEOTIDE SEQUENCE [LARGE SCALE GENOMIC DNA]</scope>
    <source>
        <strain evidence="6">HSW1412</strain>
    </source>
</reference>
<gene>
    <name evidence="6" type="ORF">IDM36_07180</name>
</gene>
<dbReference type="Pfam" id="PF03466">
    <property type="entry name" value="LysR_substrate"/>
    <property type="match status" value="1"/>
</dbReference>
<evidence type="ECO:0000256" key="2">
    <source>
        <dbReference type="ARBA" id="ARBA00023015"/>
    </source>
</evidence>
<dbReference type="AlphaFoldDB" id="A0A7T0H0C3"/>
<dbReference type="PANTHER" id="PTHR30118">
    <property type="entry name" value="HTH-TYPE TRANSCRIPTIONAL REGULATOR LEUO-RELATED"/>
    <property type="match status" value="1"/>
</dbReference>
<evidence type="ECO:0000259" key="5">
    <source>
        <dbReference type="PROSITE" id="PS50931"/>
    </source>
</evidence>
<evidence type="ECO:0000313" key="6">
    <source>
        <dbReference type="EMBL" id="QPK01887.1"/>
    </source>
</evidence>
<dbReference type="InterPro" id="IPR050389">
    <property type="entry name" value="LysR-type_TF"/>
</dbReference>
<comment type="similarity">
    <text evidence="1">Belongs to the LysR transcriptional regulatory family.</text>
</comment>
<keyword evidence="4" id="KW-0804">Transcription</keyword>
<dbReference type="GO" id="GO:0003677">
    <property type="term" value="F:DNA binding"/>
    <property type="evidence" value="ECO:0007669"/>
    <property type="project" value="UniProtKB-KW"/>
</dbReference>
<dbReference type="EMBL" id="CP061801">
    <property type="protein sequence ID" value="QPK01887.1"/>
    <property type="molecule type" value="Genomic_DNA"/>
</dbReference>
<dbReference type="Gene3D" id="1.10.10.10">
    <property type="entry name" value="Winged helix-like DNA-binding domain superfamily/Winged helix DNA-binding domain"/>
    <property type="match status" value="1"/>
</dbReference>
<evidence type="ECO:0000256" key="4">
    <source>
        <dbReference type="ARBA" id="ARBA00023163"/>
    </source>
</evidence>
<evidence type="ECO:0000256" key="1">
    <source>
        <dbReference type="ARBA" id="ARBA00009437"/>
    </source>
</evidence>
<dbReference type="GO" id="GO:0003700">
    <property type="term" value="F:DNA-binding transcription factor activity"/>
    <property type="evidence" value="ECO:0007669"/>
    <property type="project" value="InterPro"/>
</dbReference>
<name>A0A7T0H0C3_9ENTR</name>
<dbReference type="SUPFAM" id="SSF46785">
    <property type="entry name" value="Winged helix' DNA-binding domain"/>
    <property type="match status" value="1"/>
</dbReference>
<dbReference type="PROSITE" id="PS50931">
    <property type="entry name" value="HTH_LYSR"/>
    <property type="match status" value="1"/>
</dbReference>